<dbReference type="AlphaFoldDB" id="A0A424YHP6"/>
<sequence>MNMGTKKRTFLSLLLVSLVIFTSFVFYLWNLTFNQRTFFNQVIFVMLVVFFIGIALLSFAGLCGIFLTLFNIPLYPSWQKIVRITVNFLYPFVIQLGRVFKITQDKIQRSFIELNNHLIRIRSIKVDPSELLLLLPHCLQSGSCPYRITSKVENCQKCGKCSISRFIELADKYGIKVKVVTGGTLAREMIKSLKPRAIIAVACERDLSSGILEANPLPVLGISNERPYGPCYNTRVDIKMVEEGIKFFLR</sequence>
<comment type="caution">
    <text evidence="2">The sequence shown here is derived from an EMBL/GenBank/DDBJ whole genome shotgun (WGS) entry which is preliminary data.</text>
</comment>
<accession>A0A424YHP6</accession>
<feature type="transmembrane region" description="Helical" evidence="1">
    <location>
        <begin position="42"/>
        <end position="69"/>
    </location>
</feature>
<reference evidence="2 3" key="1">
    <citation type="submission" date="2018-08" db="EMBL/GenBank/DDBJ databases">
        <title>The metabolism and importance of syntrophic acetate oxidation coupled to methane or sulfide production in haloalkaline environments.</title>
        <authorList>
            <person name="Timmers P.H.A."/>
            <person name="Vavourakis C.D."/>
            <person name="Sorokin D.Y."/>
            <person name="Sinninghe Damste J.S."/>
            <person name="Muyzer G."/>
            <person name="Stams A.J.M."/>
            <person name="Plugge C.M."/>
        </authorList>
    </citation>
    <scope>NUCLEOTIDE SEQUENCE [LARGE SCALE GENOMIC DNA]</scope>
    <source>
        <strain evidence="2">MSAO_Bac1</strain>
    </source>
</reference>
<evidence type="ECO:0000313" key="2">
    <source>
        <dbReference type="EMBL" id="RQD77816.1"/>
    </source>
</evidence>
<dbReference type="PANTHER" id="PTHR43801:SF1">
    <property type="entry name" value="POLYPRENYL SYNTHETASE"/>
    <property type="match status" value="1"/>
</dbReference>
<keyword evidence="1" id="KW-0472">Membrane</keyword>
<dbReference type="EMBL" id="QZAA01000053">
    <property type="protein sequence ID" value="RQD77816.1"/>
    <property type="molecule type" value="Genomic_DNA"/>
</dbReference>
<evidence type="ECO:0000313" key="3">
    <source>
        <dbReference type="Proteomes" id="UP000285138"/>
    </source>
</evidence>
<dbReference type="Pfam" id="PF01976">
    <property type="entry name" value="DUF116"/>
    <property type="match status" value="1"/>
</dbReference>
<keyword evidence="1" id="KW-1133">Transmembrane helix</keyword>
<evidence type="ECO:0000256" key="1">
    <source>
        <dbReference type="SAM" id="Phobius"/>
    </source>
</evidence>
<dbReference type="InterPro" id="IPR002829">
    <property type="entry name" value="DUF116"/>
</dbReference>
<gene>
    <name evidence="2" type="ORF">D5R97_01505</name>
</gene>
<name>A0A424YHP6_9FIRM</name>
<proteinExistence type="predicted"/>
<dbReference type="PANTHER" id="PTHR43801">
    <property type="entry name" value="NUCLEOTIDE-BINDING PROTEIN-RELATED"/>
    <property type="match status" value="1"/>
</dbReference>
<dbReference type="Proteomes" id="UP000285138">
    <property type="component" value="Unassembled WGS sequence"/>
</dbReference>
<dbReference type="PIRSF" id="PIRSF006594">
    <property type="entry name" value="UCP006594"/>
    <property type="match status" value="1"/>
</dbReference>
<protein>
    <submittedName>
        <fullName evidence="2">DUF116 domain-containing protein</fullName>
    </submittedName>
</protein>
<keyword evidence="1" id="KW-0812">Transmembrane</keyword>
<organism evidence="2 3">
    <name type="scientific">Candidatus Syntrophonatronum acetioxidans</name>
    <dbReference type="NCBI Taxonomy" id="1795816"/>
    <lineage>
        <taxon>Bacteria</taxon>
        <taxon>Bacillati</taxon>
        <taxon>Bacillota</taxon>
        <taxon>Clostridia</taxon>
        <taxon>Eubacteriales</taxon>
        <taxon>Syntrophomonadaceae</taxon>
        <taxon>Candidatus Syntrophonatronum</taxon>
    </lineage>
</organism>
<feature type="transmembrane region" description="Helical" evidence="1">
    <location>
        <begin position="12"/>
        <end position="30"/>
    </location>
</feature>
<feature type="transmembrane region" description="Helical" evidence="1">
    <location>
        <begin position="81"/>
        <end position="100"/>
    </location>
</feature>